<reference evidence="7 8" key="1">
    <citation type="submission" date="2020-08" db="EMBL/GenBank/DDBJ databases">
        <title>Genome public.</title>
        <authorList>
            <person name="Liu C."/>
            <person name="Sun Q."/>
        </authorList>
    </citation>
    <scope>NUCLEOTIDE SEQUENCE [LARGE SCALE GENOMIC DNA]</scope>
    <source>
        <strain evidence="7 8">BX1</strain>
    </source>
</reference>
<proteinExistence type="predicted"/>
<dbReference type="Proteomes" id="UP000658131">
    <property type="component" value="Unassembled WGS sequence"/>
</dbReference>
<keyword evidence="4 6" id="KW-1133">Transmembrane helix</keyword>
<feature type="transmembrane region" description="Helical" evidence="6">
    <location>
        <begin position="6"/>
        <end position="27"/>
    </location>
</feature>
<dbReference type="EMBL" id="JACRTB010000014">
    <property type="protein sequence ID" value="MBC8576707.1"/>
    <property type="molecule type" value="Genomic_DNA"/>
</dbReference>
<comment type="caution">
    <text evidence="7">The sequence shown here is derived from an EMBL/GenBank/DDBJ whole genome shotgun (WGS) entry which is preliminary data.</text>
</comment>
<evidence type="ECO:0000256" key="6">
    <source>
        <dbReference type="SAM" id="Phobius"/>
    </source>
</evidence>
<keyword evidence="3 6" id="KW-0812">Transmembrane</keyword>
<feature type="transmembrane region" description="Helical" evidence="6">
    <location>
        <begin position="109"/>
        <end position="127"/>
    </location>
</feature>
<organism evidence="7 8">
    <name type="scientific">Yanshouia hominis</name>
    <dbReference type="NCBI Taxonomy" id="2763673"/>
    <lineage>
        <taxon>Bacteria</taxon>
        <taxon>Bacillati</taxon>
        <taxon>Bacillota</taxon>
        <taxon>Clostridia</taxon>
        <taxon>Eubacteriales</taxon>
        <taxon>Oscillospiraceae</taxon>
        <taxon>Yanshouia</taxon>
    </lineage>
</organism>
<keyword evidence="2" id="KW-1003">Cell membrane</keyword>
<accession>A0ABR7NJW9</accession>
<evidence type="ECO:0000313" key="7">
    <source>
        <dbReference type="EMBL" id="MBC8576707.1"/>
    </source>
</evidence>
<feature type="transmembrane region" description="Helical" evidence="6">
    <location>
        <begin position="264"/>
        <end position="281"/>
    </location>
</feature>
<feature type="transmembrane region" description="Helical" evidence="6">
    <location>
        <begin position="417"/>
        <end position="438"/>
    </location>
</feature>
<dbReference type="RefSeq" id="WP_262400210.1">
    <property type="nucleotide sequence ID" value="NZ_JACRTB010000014.1"/>
</dbReference>
<evidence type="ECO:0000256" key="2">
    <source>
        <dbReference type="ARBA" id="ARBA00022475"/>
    </source>
</evidence>
<name>A0ABR7NJW9_9FIRM</name>
<dbReference type="Pfam" id="PF03606">
    <property type="entry name" value="DcuC"/>
    <property type="match status" value="1"/>
</dbReference>
<feature type="transmembrane region" description="Helical" evidence="6">
    <location>
        <begin position="34"/>
        <end position="56"/>
    </location>
</feature>
<feature type="transmembrane region" description="Helical" evidence="6">
    <location>
        <begin position="188"/>
        <end position="207"/>
    </location>
</feature>
<feature type="transmembrane region" description="Helical" evidence="6">
    <location>
        <begin position="163"/>
        <end position="182"/>
    </location>
</feature>
<comment type="subcellular location">
    <subcellularLocation>
        <location evidence="1">Cell membrane</location>
        <topology evidence="1">Multi-pass membrane protein</topology>
    </subcellularLocation>
</comment>
<evidence type="ECO:0000256" key="5">
    <source>
        <dbReference type="ARBA" id="ARBA00023136"/>
    </source>
</evidence>
<feature type="transmembrane region" description="Helical" evidence="6">
    <location>
        <begin position="62"/>
        <end position="83"/>
    </location>
</feature>
<evidence type="ECO:0000256" key="1">
    <source>
        <dbReference type="ARBA" id="ARBA00004651"/>
    </source>
</evidence>
<keyword evidence="5 6" id="KW-0472">Membrane</keyword>
<feature type="transmembrane region" description="Helical" evidence="6">
    <location>
        <begin position="133"/>
        <end position="156"/>
    </location>
</feature>
<evidence type="ECO:0000256" key="3">
    <source>
        <dbReference type="ARBA" id="ARBA00022692"/>
    </source>
</evidence>
<evidence type="ECO:0000256" key="4">
    <source>
        <dbReference type="ARBA" id="ARBA00022989"/>
    </source>
</evidence>
<dbReference type="InterPro" id="IPR018385">
    <property type="entry name" value="C4_dicarb_anaerob_car-like"/>
</dbReference>
<protein>
    <submittedName>
        <fullName evidence="7">TRAP transporter large permease subunit</fullName>
    </submittedName>
</protein>
<sequence>MELGSWAIISEPTLLGLLPLVVMVGICMKGYNTVSGGICGIIVGCLLCGQGVPSLANAFKSALGTSTSMICLIIMVGAGLGVLMEKTGVAQTLVYWIVKRINVNTRGKAVLALIICSILICGLLGTLGGGNAIIAPVILPVMASMGLSPTVVTVLLKTAGEIGLVLGPLTGVTLLILELTGISYGQYLAQAALPYCAVWMLGTLYACKKTQKRLESIEVYELDENMKHIDDIAISSTAKRRTSIFLITFFAMIAYGFATGQGTNYALGVMIVLCVVLTIISKTGIDEAVKYISAGVGKQANIFLTFLCMVVMLELVKLGGGFEALSELLGGLGKQAGATGVFFASSVVGGFGIEATAVAEIQIISDMFGGLAREMGLPMGCFATAIITCTRLTNNFYPNSNLTGQMGTARCTNLGDIMKTLWIAGVIMVAYVVLYGFVAPRIF</sequence>
<keyword evidence="8" id="KW-1185">Reference proteome</keyword>
<gene>
    <name evidence="7" type="ORF">H8717_09860</name>
</gene>
<feature type="transmembrane region" description="Helical" evidence="6">
    <location>
        <begin position="302"/>
        <end position="322"/>
    </location>
</feature>
<feature type="transmembrane region" description="Helical" evidence="6">
    <location>
        <begin position="242"/>
        <end position="258"/>
    </location>
</feature>
<evidence type="ECO:0000313" key="8">
    <source>
        <dbReference type="Proteomes" id="UP000658131"/>
    </source>
</evidence>
<feature type="transmembrane region" description="Helical" evidence="6">
    <location>
        <begin position="342"/>
        <end position="364"/>
    </location>
</feature>